<accession>A0ABW2KRM6</accession>
<keyword evidence="3" id="KW-0633">Potassium transport</keyword>
<comment type="caution">
    <text evidence="9">The sequence shown here is derived from an EMBL/GenBank/DDBJ whole genome shotgun (WGS) entry which is preliminary data.</text>
</comment>
<organism evidence="9 10">
    <name type="scientific">Rhodocista pekingensis</name>
    <dbReference type="NCBI Taxonomy" id="201185"/>
    <lineage>
        <taxon>Bacteria</taxon>
        <taxon>Pseudomonadati</taxon>
        <taxon>Pseudomonadota</taxon>
        <taxon>Alphaproteobacteria</taxon>
        <taxon>Rhodospirillales</taxon>
        <taxon>Azospirillaceae</taxon>
        <taxon>Rhodocista</taxon>
    </lineage>
</organism>
<sequence length="458" mass="49680">MKVIVCGAGQVGSNIARYLASEGNNVTVIDQSSELIQKISDTLEVQAMVGFASHPHVLEAAGAADADMIVAVTLADEVNMVACQVAHSLFNVPTKIARVRHQSYLAPIWADLFSRDHLPIDVIISPEIEVARAVARRLQVPGAFDMIPMADGKVKVIGVICGDNCPIIHTPLRQLTGLFPDLNIEIVAIVRNDRPIIPSGDDQMLPGDEVYFVADTKHVSRAMAAFGHEEPEARRVIIIGGGNIGLCLAEEIEAKHQGVSARIVEIDRKRAQMVAQRLSRTMVLHGDGLDPDILEEANVRASETVVAVTNNDEGNILASLLAKRYGCERAITLINKSTYQPLVQPLGIDAVVSPRSITVSSILQHVRRGRIKAVHSLREGFAEVIEAEALETSSLINTPLREIRLPDGVIVGAIVRGGDVIIPRPSTVIKPNDRVIILAEVGQVKKVEKMFAVRLEFF</sequence>
<dbReference type="PANTHER" id="PTHR43833">
    <property type="entry name" value="POTASSIUM CHANNEL PROTEIN 2-RELATED-RELATED"/>
    <property type="match status" value="1"/>
</dbReference>
<proteinExistence type="predicted"/>
<name>A0ABW2KRM6_9PROT</name>
<evidence type="ECO:0000256" key="1">
    <source>
        <dbReference type="ARBA" id="ARBA00017378"/>
    </source>
</evidence>
<dbReference type="PRINTS" id="PR00335">
    <property type="entry name" value="KUPTAKETRKA"/>
</dbReference>
<evidence type="ECO:0000256" key="6">
    <source>
        <dbReference type="ARBA" id="ARBA00023065"/>
    </source>
</evidence>
<evidence type="ECO:0000313" key="10">
    <source>
        <dbReference type="Proteomes" id="UP001596456"/>
    </source>
</evidence>
<dbReference type="Gene3D" id="3.30.70.1450">
    <property type="entry name" value="Regulator of K+ conductance, C-terminal domain"/>
    <property type="match status" value="2"/>
</dbReference>
<dbReference type="NCBIfam" id="NF007031">
    <property type="entry name" value="PRK09496.1-2"/>
    <property type="match status" value="1"/>
</dbReference>
<feature type="domain" description="RCK C-terminal" evidence="8">
    <location>
        <begin position="372"/>
        <end position="453"/>
    </location>
</feature>
<keyword evidence="10" id="KW-1185">Reference proteome</keyword>
<dbReference type="NCBIfam" id="NF007032">
    <property type="entry name" value="PRK09496.1-4"/>
    <property type="match status" value="1"/>
</dbReference>
<dbReference type="InterPro" id="IPR006037">
    <property type="entry name" value="RCK_C"/>
</dbReference>
<gene>
    <name evidence="9" type="primary">trkA</name>
    <name evidence="9" type="ORF">ACFQPS_02580</name>
</gene>
<dbReference type="PROSITE" id="PS51201">
    <property type="entry name" value="RCK_N"/>
    <property type="match status" value="2"/>
</dbReference>
<dbReference type="EMBL" id="JBHTCM010000004">
    <property type="protein sequence ID" value="MFC7332035.1"/>
    <property type="molecule type" value="Genomic_DNA"/>
</dbReference>
<feature type="domain" description="RCK N-terminal" evidence="7">
    <location>
        <begin position="1"/>
        <end position="124"/>
    </location>
</feature>
<feature type="domain" description="RCK N-terminal" evidence="7">
    <location>
        <begin position="233"/>
        <end position="352"/>
    </location>
</feature>
<keyword evidence="4" id="KW-0630">Potassium</keyword>
<dbReference type="Pfam" id="PF02080">
    <property type="entry name" value="TrkA_C"/>
    <property type="match status" value="2"/>
</dbReference>
<dbReference type="NCBIfam" id="NF007039">
    <property type="entry name" value="PRK09496.3-2"/>
    <property type="match status" value="1"/>
</dbReference>
<protein>
    <recommendedName>
        <fullName evidence="1">Trk system potassium uptake protein TrkA</fullName>
    </recommendedName>
</protein>
<keyword evidence="2" id="KW-0813">Transport</keyword>
<keyword evidence="6" id="KW-0406">Ion transport</keyword>
<evidence type="ECO:0000259" key="7">
    <source>
        <dbReference type="PROSITE" id="PS51201"/>
    </source>
</evidence>
<dbReference type="InterPro" id="IPR006036">
    <property type="entry name" value="K_uptake_TrkA"/>
</dbReference>
<evidence type="ECO:0000256" key="4">
    <source>
        <dbReference type="ARBA" id="ARBA00022958"/>
    </source>
</evidence>
<dbReference type="SUPFAM" id="SSF116726">
    <property type="entry name" value="TrkA C-terminal domain-like"/>
    <property type="match status" value="2"/>
</dbReference>
<dbReference type="Gene3D" id="3.40.50.720">
    <property type="entry name" value="NAD(P)-binding Rossmann-like Domain"/>
    <property type="match status" value="2"/>
</dbReference>
<dbReference type="InterPro" id="IPR036291">
    <property type="entry name" value="NAD(P)-bd_dom_sf"/>
</dbReference>
<evidence type="ECO:0000256" key="5">
    <source>
        <dbReference type="ARBA" id="ARBA00023027"/>
    </source>
</evidence>
<keyword evidence="5" id="KW-0520">NAD</keyword>
<dbReference type="Pfam" id="PF02254">
    <property type="entry name" value="TrkA_N"/>
    <property type="match status" value="2"/>
</dbReference>
<dbReference type="RefSeq" id="WP_012565372.1">
    <property type="nucleotide sequence ID" value="NZ_JBHTCM010000004.1"/>
</dbReference>
<evidence type="ECO:0000256" key="2">
    <source>
        <dbReference type="ARBA" id="ARBA00022448"/>
    </source>
</evidence>
<dbReference type="Proteomes" id="UP001596456">
    <property type="component" value="Unassembled WGS sequence"/>
</dbReference>
<dbReference type="PANTHER" id="PTHR43833:SF5">
    <property type="entry name" value="TRK SYSTEM POTASSIUM UPTAKE PROTEIN TRKA"/>
    <property type="match status" value="1"/>
</dbReference>
<dbReference type="SUPFAM" id="SSF51735">
    <property type="entry name" value="NAD(P)-binding Rossmann-fold domains"/>
    <property type="match status" value="2"/>
</dbReference>
<reference evidence="10" key="1">
    <citation type="journal article" date="2019" name="Int. J. Syst. Evol. Microbiol.">
        <title>The Global Catalogue of Microorganisms (GCM) 10K type strain sequencing project: providing services to taxonomists for standard genome sequencing and annotation.</title>
        <authorList>
            <consortium name="The Broad Institute Genomics Platform"/>
            <consortium name="The Broad Institute Genome Sequencing Center for Infectious Disease"/>
            <person name="Wu L."/>
            <person name="Ma J."/>
        </authorList>
    </citation>
    <scope>NUCLEOTIDE SEQUENCE [LARGE SCALE GENOMIC DNA]</scope>
    <source>
        <strain evidence="10">CGMCC 1.16275</strain>
    </source>
</reference>
<dbReference type="InterPro" id="IPR050721">
    <property type="entry name" value="Trk_Ktr_HKT_K-transport"/>
</dbReference>
<dbReference type="InterPro" id="IPR036721">
    <property type="entry name" value="RCK_C_sf"/>
</dbReference>
<feature type="domain" description="RCK C-terminal" evidence="8">
    <location>
        <begin position="144"/>
        <end position="229"/>
    </location>
</feature>
<dbReference type="NCBIfam" id="NF007030">
    <property type="entry name" value="PRK09496.1-1"/>
    <property type="match status" value="1"/>
</dbReference>
<evidence type="ECO:0000256" key="3">
    <source>
        <dbReference type="ARBA" id="ARBA00022538"/>
    </source>
</evidence>
<evidence type="ECO:0000259" key="8">
    <source>
        <dbReference type="PROSITE" id="PS51202"/>
    </source>
</evidence>
<dbReference type="InterPro" id="IPR003148">
    <property type="entry name" value="RCK_N"/>
</dbReference>
<evidence type="ECO:0000313" key="9">
    <source>
        <dbReference type="EMBL" id="MFC7332035.1"/>
    </source>
</evidence>
<dbReference type="PROSITE" id="PS51202">
    <property type="entry name" value="RCK_C"/>
    <property type="match status" value="2"/>
</dbReference>